<reference evidence="1 2" key="1">
    <citation type="journal article" date="2016" name="Genome Biol. Evol.">
        <title>Divergent and convergent evolution of fungal pathogenicity.</title>
        <authorList>
            <person name="Shang Y."/>
            <person name="Xiao G."/>
            <person name="Zheng P."/>
            <person name="Cen K."/>
            <person name="Zhan S."/>
            <person name="Wang C."/>
        </authorList>
    </citation>
    <scope>NUCLEOTIDE SEQUENCE [LARGE SCALE GENOMIC DNA]</scope>
    <source>
        <strain evidence="1 2">RCEF 264</strain>
    </source>
</reference>
<evidence type="ECO:0000313" key="1">
    <source>
        <dbReference type="EMBL" id="OAA54515.1"/>
    </source>
</evidence>
<name>A0A162IAS8_9HYPO</name>
<dbReference type="AlphaFoldDB" id="A0A162IAS8"/>
<proteinExistence type="predicted"/>
<evidence type="ECO:0000313" key="2">
    <source>
        <dbReference type="Proteomes" id="UP000076874"/>
    </source>
</evidence>
<keyword evidence="2" id="KW-1185">Reference proteome</keyword>
<dbReference type="Proteomes" id="UP000076874">
    <property type="component" value="Unassembled WGS sequence"/>
</dbReference>
<dbReference type="STRING" id="1081102.A0A162IAS8"/>
<comment type="caution">
    <text evidence="1">The sequence shown here is derived from an EMBL/GenBank/DDBJ whole genome shotgun (WGS) entry which is preliminary data.</text>
</comment>
<dbReference type="OrthoDB" id="5429780at2759"/>
<dbReference type="EMBL" id="AZHD01000023">
    <property type="protein sequence ID" value="OAA54515.1"/>
    <property type="molecule type" value="Genomic_DNA"/>
</dbReference>
<protein>
    <submittedName>
        <fullName evidence="1">Uncharacterized protein</fullName>
    </submittedName>
</protein>
<accession>A0A162IAS8</accession>
<organism evidence="1 2">
    <name type="scientific">Niveomyces insectorum RCEF 264</name>
    <dbReference type="NCBI Taxonomy" id="1081102"/>
    <lineage>
        <taxon>Eukaryota</taxon>
        <taxon>Fungi</taxon>
        <taxon>Dikarya</taxon>
        <taxon>Ascomycota</taxon>
        <taxon>Pezizomycotina</taxon>
        <taxon>Sordariomycetes</taxon>
        <taxon>Hypocreomycetidae</taxon>
        <taxon>Hypocreales</taxon>
        <taxon>Cordycipitaceae</taxon>
        <taxon>Niveomyces</taxon>
    </lineage>
</organism>
<gene>
    <name evidence="1" type="ORF">SPI_08761</name>
</gene>
<sequence>MRRPTRSTTLLCRRHGRVGSGASRRLAGVDIDPEEYRLRLEPRDRLYDLWFFSLFNEAHQSVTTYLRVLPSPVGGLLLRESVVILCIPVPNAAIESLQEPRILRVFWPSPEWKELIWTCRTSRDLPSHLRQFERATVIIGTSSRRPNRAFENMKSYLEVGEKYVLRVGQQGEGRPAVQYAFAGREHGKNFLLRNGARNLKLFSFAHDDLEEWLAAFPSQN</sequence>